<evidence type="ECO:0000256" key="3">
    <source>
        <dbReference type="ARBA" id="ARBA00023163"/>
    </source>
</evidence>
<dbReference type="PROSITE" id="PS50932">
    <property type="entry name" value="HTH_LACI_2"/>
    <property type="match status" value="1"/>
</dbReference>
<evidence type="ECO:0000259" key="4">
    <source>
        <dbReference type="PROSITE" id="PS50932"/>
    </source>
</evidence>
<keyword evidence="6" id="KW-1185">Reference proteome</keyword>
<dbReference type="GO" id="GO:0003700">
    <property type="term" value="F:DNA-binding transcription factor activity"/>
    <property type="evidence" value="ECO:0007669"/>
    <property type="project" value="TreeGrafter"/>
</dbReference>
<sequence length="340" mass="37502">MARRVTLKDIARESGYSESAVSLVLNNRSCRLSDQSKRCIRETARRLRYRPNEVARGLAMSKSNTIGLVIPDIENPFFSSLAKRFEERCRETGCGLFIANSDDRSAYDCEQLECLDARGVDGIAYVASNGGSEDDQADPIGVLAALSVPFVMIDRVIDGVRCDKVYVDNELGAYMAALHLLDHGHRRIGCLANTSHTQNGSARLMGYRRALSERGITFEPDYVAECDYHAETGYAQTDLLIEAGVTAIFSTSDLITVGMLCRLRERDIRIPEDISIVSFDNSPSLAFAWPGITAVDQDIPRLSSIAFDMLTRRISGIDDDPMTSVVSPSLVVRNSVRSID</sequence>
<keyword evidence="1" id="KW-0805">Transcription regulation</keyword>
<name>F2NAN3_CORGP</name>
<evidence type="ECO:0000256" key="2">
    <source>
        <dbReference type="ARBA" id="ARBA00023125"/>
    </source>
</evidence>
<dbReference type="HOGENOM" id="CLU_037628_6_0_11"/>
<protein>
    <submittedName>
        <fullName evidence="5">Transcriptional regulator, LacI family</fullName>
    </submittedName>
</protein>
<keyword evidence="2" id="KW-0238">DNA-binding</keyword>
<dbReference type="PANTHER" id="PTHR30146">
    <property type="entry name" value="LACI-RELATED TRANSCRIPTIONAL REPRESSOR"/>
    <property type="match status" value="1"/>
</dbReference>
<dbReference type="Proteomes" id="UP000006851">
    <property type="component" value="Chromosome"/>
</dbReference>
<dbReference type="InterPro" id="IPR010982">
    <property type="entry name" value="Lambda_DNA-bd_dom_sf"/>
</dbReference>
<dbReference type="InterPro" id="IPR028082">
    <property type="entry name" value="Peripla_BP_I"/>
</dbReference>
<dbReference type="SMART" id="SM00354">
    <property type="entry name" value="HTH_LACI"/>
    <property type="match status" value="1"/>
</dbReference>
<feature type="domain" description="HTH lacI-type" evidence="4">
    <location>
        <begin position="5"/>
        <end position="60"/>
    </location>
</feature>
<dbReference type="STRING" id="700015.Corgl_1388"/>
<dbReference type="GO" id="GO:0000976">
    <property type="term" value="F:transcription cis-regulatory region binding"/>
    <property type="evidence" value="ECO:0007669"/>
    <property type="project" value="TreeGrafter"/>
</dbReference>
<organism evidence="5 6">
    <name type="scientific">Coriobacterium glomerans (strain ATCC 49209 / DSM 20642 / JCM 10262 / PW2)</name>
    <dbReference type="NCBI Taxonomy" id="700015"/>
    <lineage>
        <taxon>Bacteria</taxon>
        <taxon>Bacillati</taxon>
        <taxon>Actinomycetota</taxon>
        <taxon>Coriobacteriia</taxon>
        <taxon>Coriobacteriales</taxon>
        <taxon>Coriobacteriaceae</taxon>
        <taxon>Coriobacterium</taxon>
    </lineage>
</organism>
<dbReference type="Pfam" id="PF13377">
    <property type="entry name" value="Peripla_BP_3"/>
    <property type="match status" value="1"/>
</dbReference>
<accession>F2NAN3</accession>
<dbReference type="SUPFAM" id="SSF53822">
    <property type="entry name" value="Periplasmic binding protein-like I"/>
    <property type="match status" value="1"/>
</dbReference>
<dbReference type="EMBL" id="CP002628">
    <property type="protein sequence ID" value="AEB07489.1"/>
    <property type="molecule type" value="Genomic_DNA"/>
</dbReference>
<evidence type="ECO:0000256" key="1">
    <source>
        <dbReference type="ARBA" id="ARBA00023015"/>
    </source>
</evidence>
<dbReference type="Gene3D" id="3.40.50.2300">
    <property type="match status" value="2"/>
</dbReference>
<dbReference type="PANTHER" id="PTHR30146:SF109">
    <property type="entry name" value="HTH-TYPE TRANSCRIPTIONAL REGULATOR GALS"/>
    <property type="match status" value="1"/>
</dbReference>
<dbReference type="RefSeq" id="WP_013709231.1">
    <property type="nucleotide sequence ID" value="NC_015389.1"/>
</dbReference>
<dbReference type="InterPro" id="IPR046335">
    <property type="entry name" value="LacI/GalR-like_sensor"/>
</dbReference>
<keyword evidence="3" id="KW-0804">Transcription</keyword>
<dbReference type="SUPFAM" id="SSF47413">
    <property type="entry name" value="lambda repressor-like DNA-binding domains"/>
    <property type="match status" value="1"/>
</dbReference>
<reference evidence="6" key="1">
    <citation type="journal article" date="2013" name="Stand. Genomic Sci.">
        <title>Complete genome sequence of Coriobacterium glomerans type strain (PW2(T)) from the midgut of Pyrrhocoris apterus L. (red soldier bug).</title>
        <authorList>
            <person name="Stackebrandt E."/>
            <person name="Zeytun A."/>
            <person name="Lapidus A."/>
            <person name="Nolan M."/>
            <person name="Lucas S."/>
            <person name="Hammon N."/>
            <person name="Deshpande S."/>
            <person name="Cheng J.F."/>
            <person name="Tapia R."/>
            <person name="Goodwin L.A."/>
            <person name="Pitluck S."/>
            <person name="Liolios K."/>
            <person name="Pagani I."/>
            <person name="Ivanova N."/>
            <person name="Mavromatis K."/>
            <person name="Mikhailova N."/>
            <person name="Huntemann M."/>
            <person name="Pati A."/>
            <person name="Chen A."/>
            <person name="Palaniappan K."/>
            <person name="Chang Y.J."/>
            <person name="Land M."/>
            <person name="Hauser L."/>
            <person name="Rohde M."/>
            <person name="Pukall R."/>
            <person name="Goker M."/>
            <person name="Detter J.C."/>
            <person name="Woyke T."/>
            <person name="Bristow J."/>
            <person name="Eisen J.A."/>
            <person name="Markowitz V."/>
            <person name="Hugenholtz P."/>
            <person name="Kyrpides N.C."/>
            <person name="Klenk H.P."/>
        </authorList>
    </citation>
    <scope>NUCLEOTIDE SEQUENCE</scope>
    <source>
        <strain evidence="6">ATCC 49209 / DSM 20642 / JCM 10262 / PW2</strain>
    </source>
</reference>
<dbReference type="OrthoDB" id="37081at2"/>
<evidence type="ECO:0000313" key="6">
    <source>
        <dbReference type="Proteomes" id="UP000006851"/>
    </source>
</evidence>
<gene>
    <name evidence="5" type="ordered locus">Corgl_1388</name>
</gene>
<dbReference type="Gene3D" id="1.10.260.40">
    <property type="entry name" value="lambda repressor-like DNA-binding domains"/>
    <property type="match status" value="1"/>
</dbReference>
<dbReference type="AlphaFoldDB" id="F2NAN3"/>
<dbReference type="eggNOG" id="COG1609">
    <property type="taxonomic scope" value="Bacteria"/>
</dbReference>
<dbReference type="Pfam" id="PF00356">
    <property type="entry name" value="LacI"/>
    <property type="match status" value="1"/>
</dbReference>
<proteinExistence type="predicted"/>
<evidence type="ECO:0000313" key="5">
    <source>
        <dbReference type="EMBL" id="AEB07489.1"/>
    </source>
</evidence>
<dbReference type="InterPro" id="IPR000843">
    <property type="entry name" value="HTH_LacI"/>
</dbReference>
<dbReference type="CDD" id="cd01392">
    <property type="entry name" value="HTH_LacI"/>
    <property type="match status" value="1"/>
</dbReference>
<dbReference type="KEGG" id="cgo:Corgl_1388"/>
<dbReference type="CDD" id="cd06267">
    <property type="entry name" value="PBP1_LacI_sugar_binding-like"/>
    <property type="match status" value="1"/>
</dbReference>